<feature type="transmembrane region" description="Helical" evidence="1">
    <location>
        <begin position="69"/>
        <end position="90"/>
    </location>
</feature>
<gene>
    <name evidence="2" type="ORF">AO501_07795</name>
</gene>
<dbReference type="RefSeq" id="WP_055576816.1">
    <property type="nucleotide sequence ID" value="NZ_LKTM01000032.1"/>
</dbReference>
<evidence type="ECO:0000256" key="1">
    <source>
        <dbReference type="SAM" id="Phobius"/>
    </source>
</evidence>
<organism evidence="2 3">
    <name type="scientific">Mycobacterium gordonae</name>
    <dbReference type="NCBI Taxonomy" id="1778"/>
    <lineage>
        <taxon>Bacteria</taxon>
        <taxon>Bacillati</taxon>
        <taxon>Actinomycetota</taxon>
        <taxon>Actinomycetes</taxon>
        <taxon>Mycobacteriales</taxon>
        <taxon>Mycobacteriaceae</taxon>
        <taxon>Mycobacterium</taxon>
    </lineage>
</organism>
<dbReference type="Proteomes" id="UP000051677">
    <property type="component" value="Unassembled WGS sequence"/>
</dbReference>
<dbReference type="AlphaFoldDB" id="A0A0Q2UHQ8"/>
<dbReference type="EMBL" id="LKTM01000032">
    <property type="protein sequence ID" value="KQH80304.1"/>
    <property type="molecule type" value="Genomic_DNA"/>
</dbReference>
<evidence type="ECO:0000313" key="3">
    <source>
        <dbReference type="Proteomes" id="UP000051677"/>
    </source>
</evidence>
<comment type="caution">
    <text evidence="2">The sequence shown here is derived from an EMBL/GenBank/DDBJ whole genome shotgun (WGS) entry which is preliminary data.</text>
</comment>
<reference evidence="2 3" key="1">
    <citation type="submission" date="2015-10" db="EMBL/GenBank/DDBJ databases">
        <title>Mycobacterium gordonae draft genome assembly.</title>
        <authorList>
            <person name="Ustinova V."/>
            <person name="Smirnova T."/>
            <person name="Blagodatskikh K."/>
            <person name="Varlamov D."/>
            <person name="Larionova E."/>
            <person name="Chernousova L."/>
        </authorList>
    </citation>
    <scope>NUCLEOTIDE SEQUENCE [LARGE SCALE GENOMIC DNA]</scope>
    <source>
        <strain evidence="2 3">CTRI 14-8773</strain>
    </source>
</reference>
<sequence length="102" mass="11059">MAKLLAAAVIFFGLFMVYGGITSLTRETPQCGSSTMHSADTCVELNRSTGHSTTRSVDEQRGENNSTGWGLLGFGIVVTAFGVLLVVVIIRMRRGWVPPQRQ</sequence>
<protein>
    <submittedName>
        <fullName evidence="2">Uncharacterized protein</fullName>
    </submittedName>
</protein>
<name>A0A0Q2UHQ8_MYCGO</name>
<accession>A0A0Q2UHQ8</accession>
<dbReference type="OrthoDB" id="4571950at2"/>
<keyword evidence="1" id="KW-0812">Transmembrane</keyword>
<keyword evidence="1" id="KW-0472">Membrane</keyword>
<proteinExistence type="predicted"/>
<evidence type="ECO:0000313" key="2">
    <source>
        <dbReference type="EMBL" id="KQH80304.1"/>
    </source>
</evidence>
<keyword evidence="1" id="KW-1133">Transmembrane helix</keyword>